<sequence>MAIRRRTLIAGGLAGTAALAFGVKPGDRGGSHDDYSRQLSKALQVVNLVRPTLVLDYGRFLANAEQVRKTLIDGPGRLPARIVVKSLPAVGFMNVLMQVLQTQRLMVFNMPMLDTVLRNYPDADILFGKPMPVAAVRQWLYTESNRDQLRNIQWLVDTPVRLQEFVELANTLKKTLRVSLEIDVGLHRGGFATPKAVKEAVAFAKENPHIEISGLMGYDAHVGKMPTLFDMQEDAWNACQQMYKDCVQVLRDSGLTPEKMTLNSGGSLTYPRHALYTAANDISLGSAFVMPSDFEKPSLKAHKPACFIATPVLKHVDPALMPGLEWADGLRRWWDPNTEQGFFIHGGHWLADPVSPPGLSLSGLYGQSSNQELYLGSSTMSLQPDDYVFFRPRQSEAVFLQFGDIAVYNAEKGRIEASWPVFPVSA</sequence>
<organism evidence="2 3">
    <name type="scientific">Fluviicoccus keumensis</name>
    <dbReference type="NCBI Taxonomy" id="1435465"/>
    <lineage>
        <taxon>Bacteria</taxon>
        <taxon>Pseudomonadati</taxon>
        <taxon>Pseudomonadota</taxon>
        <taxon>Gammaproteobacteria</taxon>
        <taxon>Moraxellales</taxon>
        <taxon>Moraxellaceae</taxon>
        <taxon>Fluviicoccus</taxon>
    </lineage>
</organism>
<reference evidence="2 3" key="1">
    <citation type="submission" date="2019-02" db="EMBL/GenBank/DDBJ databases">
        <title>Genomic Encyclopedia of Type Strains, Phase IV (KMG-IV): sequencing the most valuable type-strain genomes for metagenomic binning, comparative biology and taxonomic classification.</title>
        <authorList>
            <person name="Goeker M."/>
        </authorList>
    </citation>
    <scope>NUCLEOTIDE SEQUENCE [LARGE SCALE GENOMIC DNA]</scope>
    <source>
        <strain evidence="2 3">DSM 105135</strain>
    </source>
</reference>
<comment type="caution">
    <text evidence="2">The sequence shown here is derived from an EMBL/GenBank/DDBJ whole genome shotgun (WGS) entry which is preliminary data.</text>
</comment>
<dbReference type="InterPro" id="IPR001608">
    <property type="entry name" value="Ala_racemase_N"/>
</dbReference>
<evidence type="ECO:0000313" key="3">
    <source>
        <dbReference type="Proteomes" id="UP000292423"/>
    </source>
</evidence>
<dbReference type="PANTHER" id="PTHR28004:SF2">
    <property type="entry name" value="D-SERINE DEHYDRATASE"/>
    <property type="match status" value="1"/>
</dbReference>
<gene>
    <name evidence="2" type="ORF">EV700_3105</name>
</gene>
<dbReference type="SUPFAM" id="SSF51419">
    <property type="entry name" value="PLP-binding barrel"/>
    <property type="match status" value="1"/>
</dbReference>
<dbReference type="GO" id="GO:0008721">
    <property type="term" value="F:D-serine ammonia-lyase activity"/>
    <property type="evidence" value="ECO:0007669"/>
    <property type="project" value="TreeGrafter"/>
</dbReference>
<dbReference type="EMBL" id="SHKX01000016">
    <property type="protein sequence ID" value="RZU36892.1"/>
    <property type="molecule type" value="Genomic_DNA"/>
</dbReference>
<dbReference type="InterPro" id="IPR029066">
    <property type="entry name" value="PLP-binding_barrel"/>
</dbReference>
<dbReference type="InterPro" id="IPR051466">
    <property type="entry name" value="D-amino_acid_metab_enzyme"/>
</dbReference>
<evidence type="ECO:0000313" key="2">
    <source>
        <dbReference type="EMBL" id="RZU36892.1"/>
    </source>
</evidence>
<dbReference type="RefSeq" id="WP_130415471.1">
    <property type="nucleotide sequence ID" value="NZ_SHKX01000016.1"/>
</dbReference>
<protein>
    <submittedName>
        <fullName evidence="2">D-serine deaminase-like pyridoxal phosphate-dependent protein</fullName>
    </submittedName>
</protein>
<evidence type="ECO:0000259" key="1">
    <source>
        <dbReference type="Pfam" id="PF01168"/>
    </source>
</evidence>
<feature type="domain" description="Alanine racemase N-terminal" evidence="1">
    <location>
        <begin position="56"/>
        <end position="273"/>
    </location>
</feature>
<dbReference type="OrthoDB" id="339576at2"/>
<dbReference type="Proteomes" id="UP000292423">
    <property type="component" value="Unassembled WGS sequence"/>
</dbReference>
<proteinExistence type="predicted"/>
<name>A0A4Q7YHA6_9GAMM</name>
<accession>A0A4Q7YHA6</accession>
<dbReference type="Gene3D" id="3.20.20.10">
    <property type="entry name" value="Alanine racemase"/>
    <property type="match status" value="1"/>
</dbReference>
<dbReference type="AlphaFoldDB" id="A0A4Q7YHA6"/>
<dbReference type="PANTHER" id="PTHR28004">
    <property type="entry name" value="ZGC:162816-RELATED"/>
    <property type="match status" value="1"/>
</dbReference>
<dbReference type="Pfam" id="PF01168">
    <property type="entry name" value="Ala_racemase_N"/>
    <property type="match status" value="1"/>
</dbReference>
<dbReference type="GO" id="GO:0036088">
    <property type="term" value="P:D-serine catabolic process"/>
    <property type="evidence" value="ECO:0007669"/>
    <property type="project" value="TreeGrafter"/>
</dbReference>
<keyword evidence="3" id="KW-1185">Reference proteome</keyword>